<keyword evidence="1" id="KW-0812">Transmembrane</keyword>
<dbReference type="RefSeq" id="WP_203745711.1">
    <property type="nucleotide sequence ID" value="NZ_BONF01000012.1"/>
</dbReference>
<accession>A0A8J3JLY6</accession>
<evidence type="ECO:0000313" key="4">
    <source>
        <dbReference type="Proteomes" id="UP000601223"/>
    </source>
</evidence>
<feature type="domain" description="M23ase beta-sheet core" evidence="2">
    <location>
        <begin position="250"/>
        <end position="353"/>
    </location>
</feature>
<organism evidence="3 4">
    <name type="scientific">Catellatospora bangladeshensis</name>
    <dbReference type="NCBI Taxonomy" id="310355"/>
    <lineage>
        <taxon>Bacteria</taxon>
        <taxon>Bacillati</taxon>
        <taxon>Actinomycetota</taxon>
        <taxon>Actinomycetes</taxon>
        <taxon>Micromonosporales</taxon>
        <taxon>Micromonosporaceae</taxon>
        <taxon>Catellatospora</taxon>
    </lineage>
</organism>
<gene>
    <name evidence="3" type="ORF">Cba03nite_27240</name>
</gene>
<evidence type="ECO:0000256" key="1">
    <source>
        <dbReference type="SAM" id="Phobius"/>
    </source>
</evidence>
<dbReference type="SUPFAM" id="SSF51261">
    <property type="entry name" value="Duplicated hybrid motif"/>
    <property type="match status" value="1"/>
</dbReference>
<dbReference type="PANTHER" id="PTHR21666:SF270">
    <property type="entry name" value="MUREIN HYDROLASE ACTIVATOR ENVC"/>
    <property type="match status" value="1"/>
</dbReference>
<dbReference type="GO" id="GO:0004222">
    <property type="term" value="F:metalloendopeptidase activity"/>
    <property type="evidence" value="ECO:0007669"/>
    <property type="project" value="TreeGrafter"/>
</dbReference>
<proteinExistence type="predicted"/>
<dbReference type="PANTHER" id="PTHR21666">
    <property type="entry name" value="PEPTIDASE-RELATED"/>
    <property type="match status" value="1"/>
</dbReference>
<sequence length="381" mass="40039">MSALPSLAAPLRDKGRKILRPGLIVAVTGVLGVLCCSGAIVAVVFGDLATNTSPLANAMGCGTTKTISVTGEFPRIGPYSEDKIRNAAVIIKTGQELKVPPRGWVIAVATAMQESSLTNHGHLGERNDHDSLGLFQQRPSQGWGTPEQIMDPVYSSTKFYKKLVKIKQWESLPLTVAAQRVQVSAYPNAYAKHEPLATRIVNELADGAARAVVVGNQLKCAEFGQIAASGWTAPVGAGVVSGYRTASRPGHNGVDLGAARHTPIRAASAGVVIVSKCDVGGCDRDGSLSTPGCGWYVDILHAGQVITRYCHMQSRPLVRVGERVSAGQQIGFVGNSGHSSGPHLHFQVHLNGDRRSRTGTIDPVPFMAGKGATLGKGNDSA</sequence>
<dbReference type="InterPro" id="IPR011055">
    <property type="entry name" value="Dup_hybrid_motif"/>
</dbReference>
<dbReference type="InterPro" id="IPR016047">
    <property type="entry name" value="M23ase_b-sheet_dom"/>
</dbReference>
<dbReference type="AlphaFoldDB" id="A0A8J3JLY6"/>
<dbReference type="Gene3D" id="2.70.70.10">
    <property type="entry name" value="Glucose Permease (Domain IIA)"/>
    <property type="match status" value="1"/>
</dbReference>
<dbReference type="EMBL" id="BONF01000012">
    <property type="protein sequence ID" value="GIF81375.1"/>
    <property type="molecule type" value="Genomic_DNA"/>
</dbReference>
<protein>
    <recommendedName>
        <fullName evidence="2">M23ase beta-sheet core domain-containing protein</fullName>
    </recommendedName>
</protein>
<feature type="transmembrane region" description="Helical" evidence="1">
    <location>
        <begin position="21"/>
        <end position="45"/>
    </location>
</feature>
<keyword evidence="4" id="KW-1185">Reference proteome</keyword>
<evidence type="ECO:0000313" key="3">
    <source>
        <dbReference type="EMBL" id="GIF81375.1"/>
    </source>
</evidence>
<evidence type="ECO:0000259" key="2">
    <source>
        <dbReference type="Pfam" id="PF01551"/>
    </source>
</evidence>
<keyword evidence="1" id="KW-1133">Transmembrane helix</keyword>
<keyword evidence="1" id="KW-0472">Membrane</keyword>
<reference evidence="3 4" key="1">
    <citation type="submission" date="2021-01" db="EMBL/GenBank/DDBJ databases">
        <title>Whole genome shotgun sequence of Catellatospora bangladeshensis NBRC 107357.</title>
        <authorList>
            <person name="Komaki H."/>
            <person name="Tamura T."/>
        </authorList>
    </citation>
    <scope>NUCLEOTIDE SEQUENCE [LARGE SCALE GENOMIC DNA]</scope>
    <source>
        <strain evidence="3 4">NBRC 107357</strain>
    </source>
</reference>
<dbReference type="Pfam" id="PF01551">
    <property type="entry name" value="Peptidase_M23"/>
    <property type="match status" value="1"/>
</dbReference>
<dbReference type="CDD" id="cd12797">
    <property type="entry name" value="M23_peptidase"/>
    <property type="match status" value="1"/>
</dbReference>
<name>A0A8J3JLY6_9ACTN</name>
<dbReference type="Proteomes" id="UP000601223">
    <property type="component" value="Unassembled WGS sequence"/>
</dbReference>
<dbReference type="InterPro" id="IPR050570">
    <property type="entry name" value="Cell_wall_metabolism_enzyme"/>
</dbReference>
<comment type="caution">
    <text evidence="3">The sequence shown here is derived from an EMBL/GenBank/DDBJ whole genome shotgun (WGS) entry which is preliminary data.</text>
</comment>